<dbReference type="Pfam" id="PF01035">
    <property type="entry name" value="DNA_binding_1"/>
    <property type="match status" value="1"/>
</dbReference>
<dbReference type="GeneID" id="85011325"/>
<dbReference type="EMBL" id="LR134384">
    <property type="protein sequence ID" value="VEH14437.1"/>
    <property type="molecule type" value="Genomic_DNA"/>
</dbReference>
<keyword evidence="3" id="KW-0808">Transferase</keyword>
<name>A0A3S4X5L3_9BACT</name>
<sequence>MAHFDFELFRQEVANIVSQIPRGYVLTYGRIARLSGYPSHARQVGRALHGMTDKAIPCHRVVDSVGRTAPNWPAQRTLLAAENVCFKANGNVDLRRSQWDYEAEEV</sequence>
<proteinExistence type="predicted"/>
<gene>
    <name evidence="3" type="ORF">NCTC13071_00413</name>
</gene>
<accession>A0A3S4X5L3</accession>
<dbReference type="SUPFAM" id="SSF46767">
    <property type="entry name" value="Methylated DNA-protein cysteine methyltransferase, C-terminal domain"/>
    <property type="match status" value="1"/>
</dbReference>
<dbReference type="KEGG" id="poc:NCTC13071_00413"/>
<dbReference type="Proteomes" id="UP000274578">
    <property type="component" value="Chromosome 1"/>
</dbReference>
<evidence type="ECO:0000256" key="1">
    <source>
        <dbReference type="ARBA" id="ARBA00022763"/>
    </source>
</evidence>
<dbReference type="CDD" id="cd06445">
    <property type="entry name" value="ATase"/>
    <property type="match status" value="1"/>
</dbReference>
<keyword evidence="3" id="KW-0489">Methyltransferase</keyword>
<dbReference type="InterPro" id="IPR052520">
    <property type="entry name" value="ATL_DNA_repair"/>
</dbReference>
<reference evidence="3 4" key="1">
    <citation type="submission" date="2018-12" db="EMBL/GenBank/DDBJ databases">
        <authorList>
            <consortium name="Pathogen Informatics"/>
        </authorList>
    </citation>
    <scope>NUCLEOTIDE SEQUENCE [LARGE SCALE GENOMIC DNA]</scope>
    <source>
        <strain evidence="3 4">NCTC13071</strain>
    </source>
</reference>
<dbReference type="GO" id="GO:0032259">
    <property type="term" value="P:methylation"/>
    <property type="evidence" value="ECO:0007669"/>
    <property type="project" value="UniProtKB-KW"/>
</dbReference>
<dbReference type="InterPro" id="IPR036217">
    <property type="entry name" value="MethylDNA_cys_MeTrfase_DNAb"/>
</dbReference>
<dbReference type="AlphaFoldDB" id="A0A3S4X5L3"/>
<evidence type="ECO:0000313" key="3">
    <source>
        <dbReference type="EMBL" id="VEH14437.1"/>
    </source>
</evidence>
<dbReference type="InterPro" id="IPR014048">
    <property type="entry name" value="MethylDNA_cys_MeTrfase_DNA-bd"/>
</dbReference>
<dbReference type="PANTHER" id="PTHR42942:SF1">
    <property type="entry name" value="ALKYLTRANSFERASE-LIKE PROTEIN 1"/>
    <property type="match status" value="1"/>
</dbReference>
<organism evidence="3 4">
    <name type="scientific">Segatella oris</name>
    <dbReference type="NCBI Taxonomy" id="28135"/>
    <lineage>
        <taxon>Bacteria</taxon>
        <taxon>Pseudomonadati</taxon>
        <taxon>Bacteroidota</taxon>
        <taxon>Bacteroidia</taxon>
        <taxon>Bacteroidales</taxon>
        <taxon>Prevotellaceae</taxon>
        <taxon>Segatella</taxon>
    </lineage>
</organism>
<dbReference type="RefSeq" id="WP_004377830.1">
    <property type="nucleotide sequence ID" value="NZ_CAUQRS010000050.1"/>
</dbReference>
<keyword evidence="1" id="KW-0227">DNA damage</keyword>
<feature type="domain" description="Methylated-DNA-[protein]-cysteine S-methyltransferase DNA binding" evidence="2">
    <location>
        <begin position="9"/>
        <end position="84"/>
    </location>
</feature>
<dbReference type="PANTHER" id="PTHR42942">
    <property type="entry name" value="6-O-METHYLGUANINE DNA METHYLTRANSFERASE"/>
    <property type="match status" value="1"/>
</dbReference>
<dbReference type="InterPro" id="IPR036388">
    <property type="entry name" value="WH-like_DNA-bd_sf"/>
</dbReference>
<dbReference type="GO" id="GO:0008168">
    <property type="term" value="F:methyltransferase activity"/>
    <property type="evidence" value="ECO:0007669"/>
    <property type="project" value="UniProtKB-KW"/>
</dbReference>
<protein>
    <submittedName>
        <fullName evidence="3">O-6-alkylguanine-DNA:cysteine-protein methyltransferase</fullName>
    </submittedName>
</protein>
<dbReference type="GO" id="GO:0006281">
    <property type="term" value="P:DNA repair"/>
    <property type="evidence" value="ECO:0007669"/>
    <property type="project" value="InterPro"/>
</dbReference>
<evidence type="ECO:0000313" key="4">
    <source>
        <dbReference type="Proteomes" id="UP000274578"/>
    </source>
</evidence>
<dbReference type="Gene3D" id="1.10.10.10">
    <property type="entry name" value="Winged helix-like DNA-binding domain superfamily/Winged helix DNA-binding domain"/>
    <property type="match status" value="1"/>
</dbReference>
<evidence type="ECO:0000259" key="2">
    <source>
        <dbReference type="Pfam" id="PF01035"/>
    </source>
</evidence>